<dbReference type="AlphaFoldDB" id="A0A8J4PVI1"/>
<feature type="coiled-coil region" evidence="1">
    <location>
        <begin position="38"/>
        <end position="72"/>
    </location>
</feature>
<organism evidence="2 3">
    <name type="scientific">Polysphondylium violaceum</name>
    <dbReference type="NCBI Taxonomy" id="133409"/>
    <lineage>
        <taxon>Eukaryota</taxon>
        <taxon>Amoebozoa</taxon>
        <taxon>Evosea</taxon>
        <taxon>Eumycetozoa</taxon>
        <taxon>Dictyostelia</taxon>
        <taxon>Dictyosteliales</taxon>
        <taxon>Dictyosteliaceae</taxon>
        <taxon>Polysphondylium</taxon>
    </lineage>
</organism>
<keyword evidence="3" id="KW-1185">Reference proteome</keyword>
<proteinExistence type="predicted"/>
<feature type="coiled-coil region" evidence="1">
    <location>
        <begin position="129"/>
        <end position="170"/>
    </location>
</feature>
<dbReference type="Proteomes" id="UP000695562">
    <property type="component" value="Unassembled WGS sequence"/>
</dbReference>
<dbReference type="EMBL" id="AJWJ01000088">
    <property type="protein sequence ID" value="KAF2075738.1"/>
    <property type="molecule type" value="Genomic_DNA"/>
</dbReference>
<gene>
    <name evidence="2" type="ORF">CYY_002981</name>
</gene>
<name>A0A8J4PVI1_9MYCE</name>
<evidence type="ECO:0000313" key="2">
    <source>
        <dbReference type="EMBL" id="KAF2075738.1"/>
    </source>
</evidence>
<evidence type="ECO:0000256" key="1">
    <source>
        <dbReference type="SAM" id="Coils"/>
    </source>
</evidence>
<comment type="caution">
    <text evidence="2">The sequence shown here is derived from an EMBL/GenBank/DDBJ whole genome shotgun (WGS) entry which is preliminary data.</text>
</comment>
<keyword evidence="1" id="KW-0175">Coiled coil</keyword>
<sequence length="174" mass="20834">MEINNNIIDDNTRLQQENWEFKKAGCSNKDHISLILQIEKKDKKLEKRNRIIDQLKNEKKNLIDSILKLNNGKTNEIDQFKQEIFKLFNDKNNQTMNDLQSLYFSFLEEHIKFKSKLETSLNQDLKWLELNNKKEMESLETKLKSLETNQALLKSNNDEKEKDIQRLKEKLIVH</sequence>
<accession>A0A8J4PVI1</accession>
<protein>
    <submittedName>
        <fullName evidence="2">Uncharacterized protein</fullName>
    </submittedName>
</protein>
<reference evidence="2" key="1">
    <citation type="submission" date="2020-01" db="EMBL/GenBank/DDBJ databases">
        <title>Development of genomics and gene disruption for Polysphondylium violaceum indicates a role for the polyketide synthase stlB in stalk morphogenesis.</title>
        <authorList>
            <person name="Narita B."/>
            <person name="Kawabe Y."/>
            <person name="Kin K."/>
            <person name="Saito T."/>
            <person name="Gibbs R."/>
            <person name="Kuspa A."/>
            <person name="Muzny D."/>
            <person name="Queller D."/>
            <person name="Richards S."/>
            <person name="Strassman J."/>
            <person name="Sucgang R."/>
            <person name="Worley K."/>
            <person name="Schaap P."/>
        </authorList>
    </citation>
    <scope>NUCLEOTIDE SEQUENCE</scope>
    <source>
        <strain evidence="2">QSvi11</strain>
    </source>
</reference>
<evidence type="ECO:0000313" key="3">
    <source>
        <dbReference type="Proteomes" id="UP000695562"/>
    </source>
</evidence>